<dbReference type="AlphaFoldDB" id="A0A0A9B558"/>
<proteinExistence type="predicted"/>
<sequence>MSYIDYDIHRTLRIELITYNIN</sequence>
<evidence type="ECO:0000313" key="1">
    <source>
        <dbReference type="EMBL" id="JAD54457.1"/>
    </source>
</evidence>
<protein>
    <submittedName>
        <fullName evidence="1">Uncharacterized protein</fullName>
    </submittedName>
</protein>
<reference evidence="1" key="1">
    <citation type="submission" date="2014-09" db="EMBL/GenBank/DDBJ databases">
        <authorList>
            <person name="Magalhaes I.L.F."/>
            <person name="Oliveira U."/>
            <person name="Santos F.R."/>
            <person name="Vidigal T.H.D.A."/>
            <person name="Brescovit A.D."/>
            <person name="Santos A.J."/>
        </authorList>
    </citation>
    <scope>NUCLEOTIDE SEQUENCE</scope>
    <source>
        <tissue evidence="1">Shoot tissue taken approximately 20 cm above the soil surface</tissue>
    </source>
</reference>
<dbReference type="EMBL" id="GBRH01243438">
    <property type="protein sequence ID" value="JAD54457.1"/>
    <property type="molecule type" value="Transcribed_RNA"/>
</dbReference>
<accession>A0A0A9B558</accession>
<name>A0A0A9B558_ARUDO</name>
<organism evidence="1">
    <name type="scientific">Arundo donax</name>
    <name type="common">Giant reed</name>
    <name type="synonym">Donax arundinaceus</name>
    <dbReference type="NCBI Taxonomy" id="35708"/>
    <lineage>
        <taxon>Eukaryota</taxon>
        <taxon>Viridiplantae</taxon>
        <taxon>Streptophyta</taxon>
        <taxon>Embryophyta</taxon>
        <taxon>Tracheophyta</taxon>
        <taxon>Spermatophyta</taxon>
        <taxon>Magnoliopsida</taxon>
        <taxon>Liliopsida</taxon>
        <taxon>Poales</taxon>
        <taxon>Poaceae</taxon>
        <taxon>PACMAD clade</taxon>
        <taxon>Arundinoideae</taxon>
        <taxon>Arundineae</taxon>
        <taxon>Arundo</taxon>
    </lineage>
</organism>
<reference evidence="1" key="2">
    <citation type="journal article" date="2015" name="Data Brief">
        <title>Shoot transcriptome of the giant reed, Arundo donax.</title>
        <authorList>
            <person name="Barrero R.A."/>
            <person name="Guerrero F.D."/>
            <person name="Moolhuijzen P."/>
            <person name="Goolsby J.A."/>
            <person name="Tidwell J."/>
            <person name="Bellgard S.E."/>
            <person name="Bellgard M.I."/>
        </authorList>
    </citation>
    <scope>NUCLEOTIDE SEQUENCE</scope>
    <source>
        <tissue evidence="1">Shoot tissue taken approximately 20 cm above the soil surface</tissue>
    </source>
</reference>